<dbReference type="KEGG" id="bbis:104993247"/>
<dbReference type="GO" id="GO:0006511">
    <property type="term" value="P:ubiquitin-dependent protein catabolic process"/>
    <property type="evidence" value="ECO:0007669"/>
    <property type="project" value="TreeGrafter"/>
</dbReference>
<dbReference type="GO" id="GO:0005634">
    <property type="term" value="C:nucleus"/>
    <property type="evidence" value="ECO:0007669"/>
    <property type="project" value="TreeGrafter"/>
</dbReference>
<dbReference type="PANTHER" id="PTHR10953">
    <property type="entry name" value="UBIQUITIN-ACTIVATING ENZYME E1"/>
    <property type="match status" value="1"/>
</dbReference>
<evidence type="ECO:0000256" key="4">
    <source>
        <dbReference type="ARBA" id="ARBA00043952"/>
    </source>
</evidence>
<dbReference type="AlphaFoldDB" id="A0A6P3HQ14"/>
<proteinExistence type="predicted"/>
<evidence type="ECO:0000313" key="8">
    <source>
        <dbReference type="RefSeq" id="XP_010844738.1"/>
    </source>
</evidence>
<dbReference type="InterPro" id="IPR033127">
    <property type="entry name" value="UBQ-activ_enz_E1_Cys_AS"/>
</dbReference>
<gene>
    <name evidence="8" type="primary">LOC104993247</name>
</gene>
<comment type="pathway">
    <text evidence="4">Protein modification.</text>
</comment>
<keyword evidence="1" id="KW-0547">Nucleotide-binding</keyword>
<dbReference type="Gene3D" id="3.40.50.720">
    <property type="entry name" value="NAD(P)-binding Rossmann-like Domain"/>
    <property type="match status" value="1"/>
</dbReference>
<dbReference type="SUPFAM" id="SSF69572">
    <property type="entry name" value="Activating enzymes of the ubiquitin-like proteins"/>
    <property type="match status" value="1"/>
</dbReference>
<feature type="domain" description="THIF-type NAD/FAD binding fold" evidence="6">
    <location>
        <begin position="1"/>
        <end position="99"/>
    </location>
</feature>
<dbReference type="PROSITE" id="PS00865">
    <property type="entry name" value="UBIQUITIN_ACTIVAT_2"/>
    <property type="match status" value="1"/>
</dbReference>
<keyword evidence="7" id="KW-1185">Reference proteome</keyword>
<dbReference type="GO" id="GO:0004839">
    <property type="term" value="F:ubiquitin activating enzyme activity"/>
    <property type="evidence" value="ECO:0007669"/>
    <property type="project" value="TreeGrafter"/>
</dbReference>
<keyword evidence="3" id="KW-0067">ATP-binding</keyword>
<dbReference type="GO" id="GO:0006974">
    <property type="term" value="P:DNA damage response"/>
    <property type="evidence" value="ECO:0007669"/>
    <property type="project" value="TreeGrafter"/>
</dbReference>
<sequence length="133" mass="14955">MNPHIRVTSHQNRVGPDTERIYDDDFFQNLDGVTNALDNVDARMYMDRRCVYYRKPLLESGTLGTKGNVQVVIPFLTESYSSSQDPPEKSIPICTLKNFPNAIEHTLQVISIGGREQGTGTLASWLPTPLLFL</sequence>
<reference evidence="8" key="1">
    <citation type="submission" date="2025-08" db="UniProtKB">
        <authorList>
            <consortium name="RefSeq"/>
        </authorList>
    </citation>
    <scope>IDENTIFICATION</scope>
    <source>
        <tissue evidence="8">Blood</tissue>
    </source>
</reference>
<dbReference type="InterPro" id="IPR000594">
    <property type="entry name" value="ThiF_NAD_FAD-bd"/>
</dbReference>
<feature type="active site" description="Glycyl thioester intermediate" evidence="5">
    <location>
        <position position="94"/>
    </location>
</feature>
<accession>A0A6P3HQ14</accession>
<evidence type="ECO:0000256" key="1">
    <source>
        <dbReference type="ARBA" id="ARBA00022741"/>
    </source>
</evidence>
<protein>
    <submittedName>
        <fullName evidence="8">Ubiquitin-like modifier-activating enzyme 1</fullName>
    </submittedName>
</protein>
<evidence type="ECO:0000256" key="2">
    <source>
        <dbReference type="ARBA" id="ARBA00022786"/>
    </source>
</evidence>
<dbReference type="InterPro" id="IPR045886">
    <property type="entry name" value="ThiF/MoeB/HesA"/>
</dbReference>
<dbReference type="GO" id="GO:0005737">
    <property type="term" value="C:cytoplasm"/>
    <property type="evidence" value="ECO:0007669"/>
    <property type="project" value="TreeGrafter"/>
</dbReference>
<organism evidence="7 8">
    <name type="scientific">Bison bison bison</name>
    <name type="common">North American plains bison</name>
    <dbReference type="NCBI Taxonomy" id="43346"/>
    <lineage>
        <taxon>Eukaryota</taxon>
        <taxon>Metazoa</taxon>
        <taxon>Chordata</taxon>
        <taxon>Craniata</taxon>
        <taxon>Vertebrata</taxon>
        <taxon>Euteleostomi</taxon>
        <taxon>Mammalia</taxon>
        <taxon>Eutheria</taxon>
        <taxon>Laurasiatheria</taxon>
        <taxon>Artiodactyla</taxon>
        <taxon>Ruminantia</taxon>
        <taxon>Pecora</taxon>
        <taxon>Bovidae</taxon>
        <taxon>Bovinae</taxon>
        <taxon>Bison</taxon>
    </lineage>
</organism>
<dbReference type="InterPro" id="IPR035985">
    <property type="entry name" value="Ubiquitin-activating_enz"/>
</dbReference>
<evidence type="ECO:0000313" key="7">
    <source>
        <dbReference type="Proteomes" id="UP000515208"/>
    </source>
</evidence>
<name>A0A6P3HQ14_BISBB</name>
<evidence type="ECO:0000256" key="3">
    <source>
        <dbReference type="ARBA" id="ARBA00022840"/>
    </source>
</evidence>
<dbReference type="Pfam" id="PF00899">
    <property type="entry name" value="ThiF"/>
    <property type="match status" value="1"/>
</dbReference>
<evidence type="ECO:0000259" key="6">
    <source>
        <dbReference type="Pfam" id="PF00899"/>
    </source>
</evidence>
<evidence type="ECO:0000256" key="5">
    <source>
        <dbReference type="PROSITE-ProRule" id="PRU10132"/>
    </source>
</evidence>
<dbReference type="PANTHER" id="PTHR10953:SF155">
    <property type="entry name" value="UBIQUITIN-LIKE MODIFIER-ACTIVATING ENZYME 1"/>
    <property type="match status" value="1"/>
</dbReference>
<dbReference type="RefSeq" id="XP_010844738.1">
    <property type="nucleotide sequence ID" value="XM_010846436.1"/>
</dbReference>
<dbReference type="GO" id="GO:0005524">
    <property type="term" value="F:ATP binding"/>
    <property type="evidence" value="ECO:0007669"/>
    <property type="project" value="UniProtKB-KW"/>
</dbReference>
<dbReference type="GeneID" id="104993247"/>
<keyword evidence="2" id="KW-0833">Ubl conjugation pathway</keyword>
<dbReference type="Proteomes" id="UP000515208">
    <property type="component" value="Unplaced"/>
</dbReference>